<evidence type="ECO:0000313" key="3">
    <source>
        <dbReference type="Proteomes" id="UP001558632"/>
    </source>
</evidence>
<name>A0ABR3KJY8_TRISP</name>
<proteinExistence type="predicted"/>
<sequence>MAIFESFLRMLDGGNAVDEETKILLFIDQCPSAHPSNTSYLIRLNRTVGASEFLTSNKELMKLRRGSFDYACDGKMYILKQRVACQRKGVKQPHLIQAYNSGMGGVDLLDSLVAVYRPTIRGKKWYWPLFANAICLGHTLQGRAATFVTFRIPTAGDNVCCKQKCLTMKFGSVEPQLGGCLISLIYGWTGSSTHFVNVHKGDVKCAGRIPRIYVANVMFSCMPKEEKSVSKCIIVHNKAYSLCFIKQ</sequence>
<evidence type="ECO:0000313" key="2">
    <source>
        <dbReference type="EMBL" id="KAL1237613.1"/>
    </source>
</evidence>
<protein>
    <submittedName>
        <fullName evidence="2">Chimeric ERCC6-PGBD3 protein</fullName>
    </submittedName>
</protein>
<keyword evidence="3" id="KW-1185">Reference proteome</keyword>
<accession>A0ABR3KJY8</accession>
<gene>
    <name evidence="2" type="ORF">TSPI_11089</name>
</gene>
<organism evidence="2 3">
    <name type="scientific">Trichinella spiralis</name>
    <name type="common">Trichina worm</name>
    <dbReference type="NCBI Taxonomy" id="6334"/>
    <lineage>
        <taxon>Eukaryota</taxon>
        <taxon>Metazoa</taxon>
        <taxon>Ecdysozoa</taxon>
        <taxon>Nematoda</taxon>
        <taxon>Enoplea</taxon>
        <taxon>Dorylaimia</taxon>
        <taxon>Trichinellida</taxon>
        <taxon>Trichinellidae</taxon>
        <taxon>Trichinella</taxon>
    </lineage>
</organism>
<dbReference type="Pfam" id="PF13843">
    <property type="entry name" value="DDE_Tnp_1_7"/>
    <property type="match status" value="1"/>
</dbReference>
<dbReference type="InterPro" id="IPR029526">
    <property type="entry name" value="PGBD"/>
</dbReference>
<dbReference type="EMBL" id="JBEUSY010000340">
    <property type="protein sequence ID" value="KAL1237613.1"/>
    <property type="molecule type" value="Genomic_DNA"/>
</dbReference>
<feature type="domain" description="PiggyBac transposable element-derived protein" evidence="1">
    <location>
        <begin position="86"/>
        <end position="133"/>
    </location>
</feature>
<dbReference type="PANTHER" id="PTHR47272">
    <property type="entry name" value="DDE_TNP_1_7 DOMAIN-CONTAINING PROTEIN"/>
    <property type="match status" value="1"/>
</dbReference>
<reference evidence="2 3" key="1">
    <citation type="submission" date="2024-07" db="EMBL/GenBank/DDBJ databases">
        <title>Enhanced genomic and transcriptomic resources for Trichinella pseudospiralis and T. spiralis underpin the discovery of pronounced molecular differences between stages and species.</title>
        <authorList>
            <person name="Pasi K.K."/>
            <person name="La Rosa G."/>
            <person name="Gomez-Morales M.A."/>
            <person name="Tosini F."/>
            <person name="Sumanam S."/>
            <person name="Young N.D."/>
            <person name="Chang B.C."/>
            <person name="Robin G.B."/>
        </authorList>
    </citation>
    <scope>NUCLEOTIDE SEQUENCE [LARGE SCALE GENOMIC DNA]</scope>
    <source>
        <strain evidence="2">ISS534</strain>
    </source>
</reference>
<comment type="caution">
    <text evidence="2">The sequence shown here is derived from an EMBL/GenBank/DDBJ whole genome shotgun (WGS) entry which is preliminary data.</text>
</comment>
<evidence type="ECO:0000259" key="1">
    <source>
        <dbReference type="Pfam" id="PF13843"/>
    </source>
</evidence>
<dbReference type="Proteomes" id="UP001558632">
    <property type="component" value="Unassembled WGS sequence"/>
</dbReference>